<dbReference type="InterPro" id="IPR013087">
    <property type="entry name" value="Znf_C2H2_type"/>
</dbReference>
<dbReference type="Gene3D" id="3.30.160.60">
    <property type="entry name" value="Classic Zinc Finger"/>
    <property type="match status" value="4"/>
</dbReference>
<evidence type="ECO:0000256" key="7">
    <source>
        <dbReference type="ARBA" id="ARBA00023125"/>
    </source>
</evidence>
<feature type="compositionally biased region" description="Polar residues" evidence="11">
    <location>
        <begin position="240"/>
        <end position="254"/>
    </location>
</feature>
<organism evidence="13">
    <name type="scientific">Phallusia mammillata</name>
    <dbReference type="NCBI Taxonomy" id="59560"/>
    <lineage>
        <taxon>Eukaryota</taxon>
        <taxon>Metazoa</taxon>
        <taxon>Chordata</taxon>
        <taxon>Tunicata</taxon>
        <taxon>Ascidiacea</taxon>
        <taxon>Phlebobranchia</taxon>
        <taxon>Ascidiidae</taxon>
        <taxon>Phallusia</taxon>
    </lineage>
</organism>
<keyword evidence="7" id="KW-0238">DNA-binding</keyword>
<dbReference type="PANTHER" id="PTHR24404:SF113">
    <property type="entry name" value="C2H2-TYPE DOMAIN-CONTAINING PROTEIN"/>
    <property type="match status" value="1"/>
</dbReference>
<dbReference type="FunFam" id="3.30.160.60:FF:000123">
    <property type="entry name" value="transcriptional repressor CTCF isoform X1"/>
    <property type="match status" value="1"/>
</dbReference>
<feature type="domain" description="C2H2-type" evidence="12">
    <location>
        <begin position="153"/>
        <end position="180"/>
    </location>
</feature>
<keyword evidence="8" id="KW-0804">Transcription</keyword>
<evidence type="ECO:0000256" key="9">
    <source>
        <dbReference type="ARBA" id="ARBA00023242"/>
    </source>
</evidence>
<feature type="region of interest" description="Disordered" evidence="11">
    <location>
        <begin position="99"/>
        <end position="118"/>
    </location>
</feature>
<accession>A0A6F9DEJ3</accession>
<dbReference type="GO" id="GO:0005634">
    <property type="term" value="C:nucleus"/>
    <property type="evidence" value="ECO:0007669"/>
    <property type="project" value="UniProtKB-SubCell"/>
</dbReference>
<proteinExistence type="evidence at transcript level"/>
<dbReference type="InterPro" id="IPR050589">
    <property type="entry name" value="Ikaros_C2H2-ZF"/>
</dbReference>
<dbReference type="FunFam" id="3.30.160.60:FF:000130">
    <property type="entry name" value="Spalt-like transcription factor 4"/>
    <property type="match status" value="1"/>
</dbReference>
<dbReference type="SMART" id="SM00355">
    <property type="entry name" value="ZnF_C2H2"/>
    <property type="match status" value="6"/>
</dbReference>
<feature type="compositionally biased region" description="Basic and acidic residues" evidence="11">
    <location>
        <begin position="494"/>
        <end position="504"/>
    </location>
</feature>
<protein>
    <submittedName>
        <fullName evidence="13">Zinc finger protein Helios</fullName>
    </submittedName>
</protein>
<evidence type="ECO:0000259" key="12">
    <source>
        <dbReference type="PROSITE" id="PS50157"/>
    </source>
</evidence>
<dbReference type="PANTHER" id="PTHR24404">
    <property type="entry name" value="ZINC FINGER PROTEIN"/>
    <property type="match status" value="1"/>
</dbReference>
<evidence type="ECO:0000256" key="5">
    <source>
        <dbReference type="ARBA" id="ARBA00022833"/>
    </source>
</evidence>
<dbReference type="GO" id="GO:0003700">
    <property type="term" value="F:DNA-binding transcription factor activity"/>
    <property type="evidence" value="ECO:0007669"/>
    <property type="project" value="TreeGrafter"/>
</dbReference>
<dbReference type="Pfam" id="PF00096">
    <property type="entry name" value="zf-C2H2"/>
    <property type="match status" value="2"/>
</dbReference>
<keyword evidence="9" id="KW-0539">Nucleus</keyword>
<feature type="compositionally biased region" description="Polar residues" evidence="11">
    <location>
        <begin position="473"/>
        <end position="483"/>
    </location>
</feature>
<sequence>MPAASMEVSNSTADPTDSNSPPQLDTSSGNDVDAWKGEVTSPRRNDTRNDESDEANENKLEQSASSPEQSDLLGTSRFTQSPTRGSPSQPARPLLVASPSQLSAGSANSTSTSESKSQARNLNLITCEECGLICAGQSHYQVHIRSHTGERPFKCNICGVAFTQKGNLRRHYKIHSEEKPYQCPVCSYRCRRRDALNGHMRIHSDVRPYRCVYCARSYKSRQSLKEHEYQCPYKNDPVAQGQQGNAGSPAKTNISEKQTNKLSPIQSSFTQAQALQRILPSSVIPSVLQNQQLLGLNNATNSLMQTSGSATSSSGKRKASNPQKFTRFSKATSSSLVEAPKTSSFMNNSVANALQFMPSLLNTMMQQRQLQENLARQEPEERMSPQQDVAIDFSAKRPFIHAPASSETERISYATKRPRIDGEFVLATTSDSGDQENGRISPSEVAKSAFTAYTSAEDVGSYLSSMYANTEANGQQNFNNEKLSGSARRKRPRYMNERVLDARESPNPIDSKPLEIDTENGYYNSKSSPERSQHLTPKLSRYVRSPGATSLDLSNERALKREDAAVKDDEQNVRLLGNLQSGDASRSGIRLFLTTEAHGDIQELKAFVCSHCHCLFLDHVMFALHAGCHGFHDPLECNVCGYRATDRYQFQSHLTRGEHLVVGMSTGSTESDDPDAALSSKMSDGGDKVDTRSLSRADDAPVALTTMSKSESPLMHRFPTKAIVRY</sequence>
<feature type="domain" description="C2H2-type" evidence="12">
    <location>
        <begin position="209"/>
        <end position="237"/>
    </location>
</feature>
<keyword evidence="5" id="KW-0862">Zinc</keyword>
<name>A0A6F9DEJ3_9ASCI</name>
<evidence type="ECO:0000256" key="3">
    <source>
        <dbReference type="ARBA" id="ARBA00022737"/>
    </source>
</evidence>
<feature type="region of interest" description="Disordered" evidence="11">
    <location>
        <begin position="1"/>
        <end position="94"/>
    </location>
</feature>
<feature type="compositionally biased region" description="Low complexity" evidence="11">
    <location>
        <begin position="103"/>
        <end position="116"/>
    </location>
</feature>
<dbReference type="AlphaFoldDB" id="A0A6F9DEJ3"/>
<feature type="compositionally biased region" description="Polar residues" evidence="11">
    <location>
        <begin position="61"/>
        <end position="89"/>
    </location>
</feature>
<keyword evidence="6" id="KW-0805">Transcription regulation</keyword>
<feature type="domain" description="C2H2-type" evidence="12">
    <location>
        <begin position="181"/>
        <end position="208"/>
    </location>
</feature>
<keyword evidence="4 10" id="KW-0863">Zinc-finger</keyword>
<dbReference type="GO" id="GO:0008270">
    <property type="term" value="F:zinc ion binding"/>
    <property type="evidence" value="ECO:0007669"/>
    <property type="project" value="UniProtKB-KW"/>
</dbReference>
<evidence type="ECO:0000313" key="13">
    <source>
        <dbReference type="EMBL" id="CAB3255868.1"/>
    </source>
</evidence>
<dbReference type="GO" id="GO:0000978">
    <property type="term" value="F:RNA polymerase II cis-regulatory region sequence-specific DNA binding"/>
    <property type="evidence" value="ECO:0007669"/>
    <property type="project" value="TreeGrafter"/>
</dbReference>
<feature type="compositionally biased region" description="Basic and acidic residues" evidence="11">
    <location>
        <begin position="684"/>
        <end position="695"/>
    </location>
</feature>
<feature type="region of interest" description="Disordered" evidence="11">
    <location>
        <begin position="305"/>
        <end position="324"/>
    </location>
</feature>
<evidence type="ECO:0000256" key="2">
    <source>
        <dbReference type="ARBA" id="ARBA00022723"/>
    </source>
</evidence>
<evidence type="ECO:0000256" key="4">
    <source>
        <dbReference type="ARBA" id="ARBA00022771"/>
    </source>
</evidence>
<feature type="region of interest" description="Disordered" evidence="11">
    <location>
        <begin position="235"/>
        <end position="254"/>
    </location>
</feature>
<evidence type="ECO:0000256" key="10">
    <source>
        <dbReference type="PROSITE-ProRule" id="PRU00042"/>
    </source>
</evidence>
<feature type="region of interest" description="Disordered" evidence="11">
    <location>
        <begin position="473"/>
        <end position="539"/>
    </location>
</feature>
<dbReference type="InterPro" id="IPR036236">
    <property type="entry name" value="Znf_C2H2_sf"/>
</dbReference>
<evidence type="ECO:0000256" key="8">
    <source>
        <dbReference type="ARBA" id="ARBA00023163"/>
    </source>
</evidence>
<evidence type="ECO:0000256" key="11">
    <source>
        <dbReference type="SAM" id="MobiDB-lite"/>
    </source>
</evidence>
<reference evidence="13" key="1">
    <citation type="submission" date="2020-04" db="EMBL/GenBank/DDBJ databases">
        <authorList>
            <person name="Neveu A P."/>
        </authorList>
    </citation>
    <scope>NUCLEOTIDE SEQUENCE</scope>
    <source>
        <tissue evidence="13">Whole embryo</tissue>
    </source>
</reference>
<gene>
    <name evidence="13" type="primary">Ikzf2</name>
</gene>
<dbReference type="SUPFAM" id="SSF57667">
    <property type="entry name" value="beta-beta-alpha zinc fingers"/>
    <property type="match status" value="2"/>
</dbReference>
<dbReference type="PROSITE" id="PS00028">
    <property type="entry name" value="ZINC_FINGER_C2H2_1"/>
    <property type="match status" value="4"/>
</dbReference>
<dbReference type="PROSITE" id="PS50157">
    <property type="entry name" value="ZINC_FINGER_C2H2_2"/>
    <property type="match status" value="4"/>
</dbReference>
<feature type="domain" description="C2H2-type" evidence="12">
    <location>
        <begin position="125"/>
        <end position="152"/>
    </location>
</feature>
<dbReference type="EMBL" id="LR785960">
    <property type="protein sequence ID" value="CAB3255868.1"/>
    <property type="molecule type" value="mRNA"/>
</dbReference>
<keyword evidence="2" id="KW-0479">Metal-binding</keyword>
<comment type="subcellular location">
    <subcellularLocation>
        <location evidence="1">Nucleus</location>
    </subcellularLocation>
</comment>
<feature type="region of interest" description="Disordered" evidence="11">
    <location>
        <begin position="665"/>
        <end position="695"/>
    </location>
</feature>
<feature type="compositionally biased region" description="Polar residues" evidence="11">
    <location>
        <begin position="7"/>
        <end position="30"/>
    </location>
</feature>
<dbReference type="GO" id="GO:0006357">
    <property type="term" value="P:regulation of transcription by RNA polymerase II"/>
    <property type="evidence" value="ECO:0007669"/>
    <property type="project" value="TreeGrafter"/>
</dbReference>
<feature type="compositionally biased region" description="Basic and acidic residues" evidence="11">
    <location>
        <begin position="33"/>
        <end position="60"/>
    </location>
</feature>
<keyword evidence="3" id="KW-0677">Repeat</keyword>
<evidence type="ECO:0000256" key="1">
    <source>
        <dbReference type="ARBA" id="ARBA00004123"/>
    </source>
</evidence>
<evidence type="ECO:0000256" key="6">
    <source>
        <dbReference type="ARBA" id="ARBA00023015"/>
    </source>
</evidence>